<comment type="subunit">
    <text evidence="3">Homodimer.</text>
</comment>
<accession>A0A3M5D7S1</accession>
<evidence type="ECO:0000256" key="2">
    <source>
        <dbReference type="ARBA" id="ARBA00004496"/>
    </source>
</evidence>
<comment type="catalytic activity">
    <reaction evidence="15">
        <text>tRNA(Met) + L-methionine + ATP = L-methionyl-tRNA(Met) + AMP + diphosphate</text>
        <dbReference type="Rhea" id="RHEA:13481"/>
        <dbReference type="Rhea" id="RHEA-COMP:9667"/>
        <dbReference type="Rhea" id="RHEA-COMP:9698"/>
        <dbReference type="ChEBI" id="CHEBI:30616"/>
        <dbReference type="ChEBI" id="CHEBI:33019"/>
        <dbReference type="ChEBI" id="CHEBI:57844"/>
        <dbReference type="ChEBI" id="CHEBI:78442"/>
        <dbReference type="ChEBI" id="CHEBI:78530"/>
        <dbReference type="ChEBI" id="CHEBI:456215"/>
        <dbReference type="EC" id="6.1.1.10"/>
    </reaction>
</comment>
<dbReference type="GO" id="GO:0005737">
    <property type="term" value="C:cytoplasm"/>
    <property type="evidence" value="ECO:0007669"/>
    <property type="project" value="UniProtKB-SubCell"/>
</dbReference>
<dbReference type="FunFam" id="2.40.50.140:FF:000042">
    <property type="entry name" value="Methionine--tRNA ligase"/>
    <property type="match status" value="1"/>
</dbReference>
<keyword evidence="11 16" id="KW-0694">RNA-binding</keyword>
<evidence type="ECO:0000256" key="15">
    <source>
        <dbReference type="ARBA" id="ARBA00047364"/>
    </source>
</evidence>
<dbReference type="InterPro" id="IPR012340">
    <property type="entry name" value="NA-bd_OB-fold"/>
</dbReference>
<comment type="subcellular location">
    <subcellularLocation>
        <location evidence="2">Cytoplasm</location>
    </subcellularLocation>
</comment>
<evidence type="ECO:0000256" key="10">
    <source>
        <dbReference type="ARBA" id="ARBA00022840"/>
    </source>
</evidence>
<keyword evidence="12" id="KW-0648">Protein biosynthesis</keyword>
<dbReference type="GO" id="GO:0005524">
    <property type="term" value="F:ATP binding"/>
    <property type="evidence" value="ECO:0007669"/>
    <property type="project" value="UniProtKB-KW"/>
</dbReference>
<dbReference type="PROSITE" id="PS50886">
    <property type="entry name" value="TRBD"/>
    <property type="match status" value="1"/>
</dbReference>
<gene>
    <name evidence="18" type="ORF">ALP65_00641</name>
</gene>
<evidence type="ECO:0000256" key="6">
    <source>
        <dbReference type="ARBA" id="ARBA00022490"/>
    </source>
</evidence>
<evidence type="ECO:0000256" key="9">
    <source>
        <dbReference type="ARBA" id="ARBA00022741"/>
    </source>
</evidence>
<dbReference type="InterPro" id="IPR004495">
    <property type="entry name" value="Met-tRNA-synth_bsu_C"/>
</dbReference>
<dbReference type="SUPFAM" id="SSF50249">
    <property type="entry name" value="Nucleic acid-binding proteins"/>
    <property type="match status" value="1"/>
</dbReference>
<dbReference type="EC" id="6.1.1.10" evidence="4"/>
<evidence type="ECO:0000256" key="3">
    <source>
        <dbReference type="ARBA" id="ARBA00011738"/>
    </source>
</evidence>
<feature type="non-terminal residue" evidence="18">
    <location>
        <position position="1"/>
    </location>
</feature>
<evidence type="ECO:0000256" key="14">
    <source>
        <dbReference type="ARBA" id="ARBA00030904"/>
    </source>
</evidence>
<keyword evidence="13" id="KW-0030">Aminoacyl-tRNA synthetase</keyword>
<dbReference type="GO" id="GO:0000049">
    <property type="term" value="F:tRNA binding"/>
    <property type="evidence" value="ECO:0007669"/>
    <property type="project" value="UniProtKB-UniRule"/>
</dbReference>
<dbReference type="AlphaFoldDB" id="A0A3M5D7S1"/>
<evidence type="ECO:0000256" key="12">
    <source>
        <dbReference type="ARBA" id="ARBA00022917"/>
    </source>
</evidence>
<comment type="function">
    <text evidence="1">Is required not only for elongation of protein synthesis but also for the initiation of all mRNA translation through initiator tRNA(fMet) aminoacylation.</text>
</comment>
<evidence type="ECO:0000256" key="8">
    <source>
        <dbReference type="ARBA" id="ARBA00022598"/>
    </source>
</evidence>
<protein>
    <recommendedName>
        <fullName evidence="5">Methionine--tRNA ligase</fullName>
        <ecNumber evidence="4">6.1.1.10</ecNumber>
    </recommendedName>
    <alternativeName>
        <fullName evidence="14">Methionyl-tRNA synthetase</fullName>
    </alternativeName>
</protein>
<dbReference type="PANTHER" id="PTHR11586">
    <property type="entry name" value="TRNA-AMINOACYLATION COFACTOR ARC1 FAMILY MEMBER"/>
    <property type="match status" value="1"/>
</dbReference>
<evidence type="ECO:0000313" key="19">
    <source>
        <dbReference type="Proteomes" id="UP000270834"/>
    </source>
</evidence>
<evidence type="ECO:0000313" key="18">
    <source>
        <dbReference type="EMBL" id="RMS46089.1"/>
    </source>
</evidence>
<keyword evidence="6" id="KW-0963">Cytoplasm</keyword>
<dbReference type="Proteomes" id="UP000270834">
    <property type="component" value="Unassembled WGS sequence"/>
</dbReference>
<dbReference type="GO" id="GO:0006431">
    <property type="term" value="P:methionyl-tRNA aminoacylation"/>
    <property type="evidence" value="ECO:0007669"/>
    <property type="project" value="InterPro"/>
</dbReference>
<comment type="caution">
    <text evidence="18">The sequence shown here is derived from an EMBL/GenBank/DDBJ whole genome shotgun (WGS) entry which is preliminary data.</text>
</comment>
<evidence type="ECO:0000256" key="16">
    <source>
        <dbReference type="PROSITE-ProRule" id="PRU00209"/>
    </source>
</evidence>
<evidence type="ECO:0000256" key="5">
    <source>
        <dbReference type="ARBA" id="ARBA00018753"/>
    </source>
</evidence>
<reference evidence="18 19" key="1">
    <citation type="submission" date="2018-08" db="EMBL/GenBank/DDBJ databases">
        <title>Recombination of ecologically and evolutionarily significant loci maintains genetic cohesion in the Pseudomonas syringae species complex.</title>
        <authorList>
            <person name="Dillon M."/>
            <person name="Thakur S."/>
            <person name="Almeida R.N.D."/>
            <person name="Weir B.S."/>
            <person name="Guttman D.S."/>
        </authorList>
    </citation>
    <scope>NUCLEOTIDE SEQUENCE [LARGE SCALE GENOMIC DNA]</scope>
    <source>
        <strain evidence="18 19">ICMP 7846</strain>
    </source>
</reference>
<proteinExistence type="predicted"/>
<evidence type="ECO:0000256" key="7">
    <source>
        <dbReference type="ARBA" id="ARBA00022555"/>
    </source>
</evidence>
<organism evidence="18 19">
    <name type="scientific">Pseudomonas aeruginosa</name>
    <dbReference type="NCBI Taxonomy" id="287"/>
    <lineage>
        <taxon>Bacteria</taxon>
        <taxon>Pseudomonadati</taxon>
        <taxon>Pseudomonadota</taxon>
        <taxon>Gammaproteobacteria</taxon>
        <taxon>Pseudomonadales</taxon>
        <taxon>Pseudomonadaceae</taxon>
        <taxon>Pseudomonas</taxon>
    </lineage>
</organism>
<dbReference type="InterPro" id="IPR002547">
    <property type="entry name" value="tRNA-bd_dom"/>
</dbReference>
<dbReference type="NCBIfam" id="TIGR00399">
    <property type="entry name" value="metG_C_term"/>
    <property type="match status" value="1"/>
</dbReference>
<dbReference type="InterPro" id="IPR051270">
    <property type="entry name" value="Tyrosine-tRNA_ligase_regulator"/>
</dbReference>
<dbReference type="EMBL" id="RBSQ01001265">
    <property type="protein sequence ID" value="RMS46089.1"/>
    <property type="molecule type" value="Genomic_DNA"/>
</dbReference>
<evidence type="ECO:0000256" key="4">
    <source>
        <dbReference type="ARBA" id="ARBA00012838"/>
    </source>
</evidence>
<evidence type="ECO:0000256" key="1">
    <source>
        <dbReference type="ARBA" id="ARBA00003314"/>
    </source>
</evidence>
<dbReference type="Gene3D" id="2.40.50.140">
    <property type="entry name" value="Nucleic acid-binding proteins"/>
    <property type="match status" value="1"/>
</dbReference>
<name>A0A3M5D7S1_PSEAI</name>
<evidence type="ECO:0000256" key="13">
    <source>
        <dbReference type="ARBA" id="ARBA00023146"/>
    </source>
</evidence>
<dbReference type="PANTHER" id="PTHR11586:SF37">
    <property type="entry name" value="TRNA-BINDING DOMAIN-CONTAINING PROTEIN"/>
    <property type="match status" value="1"/>
</dbReference>
<feature type="domain" description="TRNA-binding" evidence="17">
    <location>
        <begin position="1"/>
        <end position="98"/>
    </location>
</feature>
<evidence type="ECO:0000259" key="17">
    <source>
        <dbReference type="PROSITE" id="PS50886"/>
    </source>
</evidence>
<keyword evidence="8" id="KW-0436">Ligase</keyword>
<keyword evidence="10" id="KW-0067">ATP-binding</keyword>
<evidence type="ECO:0000256" key="11">
    <source>
        <dbReference type="ARBA" id="ARBA00022884"/>
    </source>
</evidence>
<dbReference type="Pfam" id="PF01588">
    <property type="entry name" value="tRNA_bind"/>
    <property type="match status" value="1"/>
</dbReference>
<sequence length="98" mass="10491">DLRIALIEKCEFVEGADKLLRLSLDIGDAKRNVFSGIKSAYPDPSALEGRLTLYVANLAPRKMKFGVSEGMVLAAGPGGEEIYLLSPDSGAKPGQRVK</sequence>
<dbReference type="GO" id="GO:0004825">
    <property type="term" value="F:methionine-tRNA ligase activity"/>
    <property type="evidence" value="ECO:0007669"/>
    <property type="project" value="UniProtKB-EC"/>
</dbReference>
<keyword evidence="7 16" id="KW-0820">tRNA-binding</keyword>
<keyword evidence="9" id="KW-0547">Nucleotide-binding</keyword>